<dbReference type="AlphaFoldDB" id="A0A2C9CL32"/>
<dbReference type="EMBL" id="CP049055">
    <property type="protein sequence ID" value="QII12361.1"/>
    <property type="molecule type" value="Genomic_DNA"/>
</dbReference>
<proteinExistence type="predicted"/>
<protein>
    <recommendedName>
        <fullName evidence="5">DUF2281 domain-containing protein</fullName>
    </recommendedName>
</protein>
<name>A0A2C9CL32_KUEST</name>
<evidence type="ECO:0000313" key="1">
    <source>
        <dbReference type="EMBL" id="QII12361.1"/>
    </source>
</evidence>
<reference evidence="3" key="2">
    <citation type="submission" date="2017-10" db="EMBL/GenBank/DDBJ databases">
        <authorList>
            <person name="Frank J."/>
        </authorList>
    </citation>
    <scope>NUCLEOTIDE SEQUENCE [LARGE SCALE GENOMIC DNA]</scope>
</reference>
<dbReference type="Proteomes" id="UP000221734">
    <property type="component" value="Chromosome Kuenenia_stuttgartiensis_MBR1"/>
</dbReference>
<gene>
    <name evidence="1" type="ORF">KsCSTR_29820</name>
    <name evidence="2" type="ORF">KSMBR1_3810</name>
</gene>
<accession>A0A2C9CL32</accession>
<dbReference type="EMBL" id="LT934425">
    <property type="protein sequence ID" value="SOH06283.1"/>
    <property type="molecule type" value="Genomic_DNA"/>
</dbReference>
<organism evidence="2 3">
    <name type="scientific">Kuenenia stuttgartiensis</name>
    <dbReference type="NCBI Taxonomy" id="174633"/>
    <lineage>
        <taxon>Bacteria</taxon>
        <taxon>Pseudomonadati</taxon>
        <taxon>Planctomycetota</taxon>
        <taxon>Candidatus Brocadiia</taxon>
        <taxon>Candidatus Brocadiales</taxon>
        <taxon>Candidatus Brocadiaceae</taxon>
        <taxon>Candidatus Kuenenia</taxon>
    </lineage>
</organism>
<dbReference type="KEGG" id="kst:KSMBR1_3810"/>
<evidence type="ECO:0000313" key="4">
    <source>
        <dbReference type="Proteomes" id="UP000501926"/>
    </source>
</evidence>
<keyword evidence="3" id="KW-1185">Reference proteome</keyword>
<reference evidence="1 4" key="3">
    <citation type="submission" date="2020-02" db="EMBL/GenBank/DDBJ databases">
        <title>Newly sequenced genome of strain CSTR1 showed variability in Candidatus Kuenenia stuttgartiensis genomes.</title>
        <authorList>
            <person name="Ding C."/>
            <person name="Adrian L."/>
        </authorList>
    </citation>
    <scope>NUCLEOTIDE SEQUENCE [LARGE SCALE GENOMIC DNA]</scope>
    <source>
        <strain evidence="1 4">CSTR1</strain>
    </source>
</reference>
<dbReference type="RefSeq" id="WP_099326738.1">
    <property type="nucleotide sequence ID" value="NZ_CP049055.1"/>
</dbReference>
<evidence type="ECO:0000313" key="3">
    <source>
        <dbReference type="Proteomes" id="UP000221734"/>
    </source>
</evidence>
<evidence type="ECO:0008006" key="5">
    <source>
        <dbReference type="Google" id="ProtNLM"/>
    </source>
</evidence>
<dbReference type="Proteomes" id="UP000501926">
    <property type="component" value="Chromosome"/>
</dbReference>
<sequence length="78" mass="9298">MRKSIVINEDQLFTDFKKLSTERKKEVADFIAYLKVKEEIEVTKEILKDKDLLKSIMRGDEDFKAGRFKKWSEVKENV</sequence>
<evidence type="ECO:0000313" key="2">
    <source>
        <dbReference type="EMBL" id="SOH06283.1"/>
    </source>
</evidence>
<reference evidence="2" key="1">
    <citation type="submission" date="2017-10" db="EMBL/GenBank/DDBJ databases">
        <authorList>
            <person name="Banno H."/>
            <person name="Chua N.-H."/>
        </authorList>
    </citation>
    <scope>NUCLEOTIDE SEQUENCE [LARGE SCALE GENOMIC DNA]</scope>
    <source>
        <strain evidence="2">Kuenenia_mbr1_ru-nijmegen</strain>
    </source>
</reference>